<evidence type="ECO:0000256" key="2">
    <source>
        <dbReference type="ARBA" id="ARBA00001958"/>
    </source>
</evidence>
<evidence type="ECO:0000256" key="6">
    <source>
        <dbReference type="ARBA" id="ARBA00012102"/>
    </source>
</evidence>
<keyword evidence="8 16" id="KW-0808">Transferase</keyword>
<reference evidence="18" key="1">
    <citation type="journal article" date="2019" name="Int. J. Syst. Evol. Microbiol.">
        <title>The Global Catalogue of Microorganisms (GCM) 10K type strain sequencing project: providing services to taxonomists for standard genome sequencing and annotation.</title>
        <authorList>
            <consortium name="The Broad Institute Genomics Platform"/>
            <consortium name="The Broad Institute Genome Sequencing Center for Infectious Disease"/>
            <person name="Wu L."/>
            <person name="Ma J."/>
        </authorList>
    </citation>
    <scope>NUCLEOTIDE SEQUENCE [LARGE SCALE GENOMIC DNA]</scope>
    <source>
        <strain evidence="18">CCUG 53762</strain>
    </source>
</reference>
<gene>
    <name evidence="16" type="primary">coaX</name>
    <name evidence="17" type="ORF">ACFSAH_04095</name>
</gene>
<feature type="binding site" evidence="16">
    <location>
        <position position="174"/>
    </location>
    <ligand>
        <name>substrate</name>
    </ligand>
</feature>
<comment type="caution">
    <text evidence="17">The sequence shown here is derived from an EMBL/GenBank/DDBJ whole genome shotgun (WGS) entry which is preliminary data.</text>
</comment>
<evidence type="ECO:0000256" key="13">
    <source>
        <dbReference type="ARBA" id="ARBA00022993"/>
    </source>
</evidence>
<comment type="cofactor">
    <cofactor evidence="2">
        <name>K(+)</name>
        <dbReference type="ChEBI" id="CHEBI:29103"/>
    </cofactor>
</comment>
<comment type="catalytic activity">
    <reaction evidence="1 16">
        <text>(R)-pantothenate + ATP = (R)-4'-phosphopantothenate + ADP + H(+)</text>
        <dbReference type="Rhea" id="RHEA:16373"/>
        <dbReference type="ChEBI" id="CHEBI:10986"/>
        <dbReference type="ChEBI" id="CHEBI:15378"/>
        <dbReference type="ChEBI" id="CHEBI:29032"/>
        <dbReference type="ChEBI" id="CHEBI:30616"/>
        <dbReference type="ChEBI" id="CHEBI:456216"/>
        <dbReference type="EC" id="2.7.1.33"/>
    </reaction>
</comment>
<keyword evidence="9 16" id="KW-0547">Nucleotide-binding</keyword>
<comment type="pathway">
    <text evidence="4 16">Cofactor biosynthesis; coenzyme A biosynthesis; CoA from (R)-pantothenate: step 1/5.</text>
</comment>
<feature type="active site" description="Proton acceptor" evidence="16">
    <location>
        <position position="94"/>
    </location>
</feature>
<feature type="binding site" evidence="16">
    <location>
        <position position="118"/>
    </location>
    <ligand>
        <name>ATP</name>
        <dbReference type="ChEBI" id="CHEBI:30616"/>
    </ligand>
</feature>
<dbReference type="Gene3D" id="3.30.420.40">
    <property type="match status" value="1"/>
</dbReference>
<evidence type="ECO:0000256" key="7">
    <source>
        <dbReference type="ARBA" id="ARBA00022490"/>
    </source>
</evidence>
<proteinExistence type="inferred from homology"/>
<dbReference type="Pfam" id="PF03309">
    <property type="entry name" value="Pan_kinase"/>
    <property type="match status" value="1"/>
</dbReference>
<keyword evidence="12 16" id="KW-0630">Potassium</keyword>
<evidence type="ECO:0000256" key="9">
    <source>
        <dbReference type="ARBA" id="ARBA00022741"/>
    </source>
</evidence>
<evidence type="ECO:0000256" key="15">
    <source>
        <dbReference type="ARBA" id="ARBA00040883"/>
    </source>
</evidence>
<feature type="binding site" evidence="16">
    <location>
        <position position="85"/>
    </location>
    <ligand>
        <name>substrate</name>
    </ligand>
</feature>
<dbReference type="SUPFAM" id="SSF53067">
    <property type="entry name" value="Actin-like ATPase domain"/>
    <property type="match status" value="2"/>
</dbReference>
<evidence type="ECO:0000256" key="4">
    <source>
        <dbReference type="ARBA" id="ARBA00005225"/>
    </source>
</evidence>
<comment type="subunit">
    <text evidence="5 16">Homodimer.</text>
</comment>
<keyword evidence="13 16" id="KW-0173">Coenzyme A biosynthesis</keyword>
<comment type="cofactor">
    <cofactor evidence="16">
        <name>NH4(+)</name>
        <dbReference type="ChEBI" id="CHEBI:28938"/>
    </cofactor>
    <cofactor evidence="16">
        <name>K(+)</name>
        <dbReference type="ChEBI" id="CHEBI:29103"/>
    </cofactor>
    <text evidence="16">A monovalent cation. Ammonium or potassium.</text>
</comment>
<evidence type="ECO:0000256" key="3">
    <source>
        <dbReference type="ARBA" id="ARBA00004496"/>
    </source>
</evidence>
<dbReference type="PANTHER" id="PTHR34265">
    <property type="entry name" value="TYPE III PANTOTHENATE KINASE"/>
    <property type="match status" value="1"/>
</dbReference>
<keyword evidence="11 16" id="KW-0067">ATP-binding</keyword>
<keyword evidence="7 16" id="KW-0963">Cytoplasm</keyword>
<organism evidence="17 18">
    <name type="scientific">Pseudopedobacter beijingensis</name>
    <dbReference type="NCBI Taxonomy" id="1207056"/>
    <lineage>
        <taxon>Bacteria</taxon>
        <taxon>Pseudomonadati</taxon>
        <taxon>Bacteroidota</taxon>
        <taxon>Sphingobacteriia</taxon>
        <taxon>Sphingobacteriales</taxon>
        <taxon>Sphingobacteriaceae</taxon>
        <taxon>Pseudopedobacter</taxon>
    </lineage>
</organism>
<evidence type="ECO:0000256" key="14">
    <source>
        <dbReference type="ARBA" id="ARBA00038036"/>
    </source>
</evidence>
<dbReference type="NCBIfam" id="TIGR00671">
    <property type="entry name" value="baf"/>
    <property type="match status" value="1"/>
</dbReference>
<evidence type="ECO:0000256" key="5">
    <source>
        <dbReference type="ARBA" id="ARBA00011738"/>
    </source>
</evidence>
<comment type="function">
    <text evidence="16">Catalyzes the phosphorylation of pantothenate (Pan), the first step in CoA biosynthesis.</text>
</comment>
<evidence type="ECO:0000313" key="17">
    <source>
        <dbReference type="EMBL" id="MFD1629043.1"/>
    </source>
</evidence>
<feature type="binding site" evidence="16">
    <location>
        <begin position="7"/>
        <end position="14"/>
    </location>
    <ligand>
        <name>ATP</name>
        <dbReference type="ChEBI" id="CHEBI:30616"/>
    </ligand>
</feature>
<dbReference type="PANTHER" id="PTHR34265:SF1">
    <property type="entry name" value="TYPE III PANTOTHENATE KINASE"/>
    <property type="match status" value="1"/>
</dbReference>
<feature type="binding site" evidence="16">
    <location>
        <position position="115"/>
    </location>
    <ligand>
        <name>K(+)</name>
        <dbReference type="ChEBI" id="CHEBI:29103"/>
    </ligand>
</feature>
<dbReference type="Proteomes" id="UP001597118">
    <property type="component" value="Unassembled WGS sequence"/>
</dbReference>
<evidence type="ECO:0000256" key="12">
    <source>
        <dbReference type="ARBA" id="ARBA00022958"/>
    </source>
</evidence>
<accession>A0ABW4I9R7</accession>
<dbReference type="InterPro" id="IPR043129">
    <property type="entry name" value="ATPase_NBD"/>
</dbReference>
<keyword evidence="16" id="KW-0479">Metal-binding</keyword>
<dbReference type="GO" id="GO:0004594">
    <property type="term" value="F:pantothenate kinase activity"/>
    <property type="evidence" value="ECO:0007669"/>
    <property type="project" value="UniProtKB-EC"/>
</dbReference>
<evidence type="ECO:0000256" key="1">
    <source>
        <dbReference type="ARBA" id="ARBA00001206"/>
    </source>
</evidence>
<comment type="similarity">
    <text evidence="14 16">Belongs to the type III pantothenate kinase family.</text>
</comment>
<protein>
    <recommendedName>
        <fullName evidence="15 16">Type III pantothenate kinase</fullName>
        <ecNumber evidence="6 16">2.7.1.33</ecNumber>
    </recommendedName>
    <alternativeName>
        <fullName evidence="16">PanK-III</fullName>
    </alternativeName>
    <alternativeName>
        <fullName evidence="16">Pantothenic acid kinase</fullName>
    </alternativeName>
</protein>
<evidence type="ECO:0000313" key="18">
    <source>
        <dbReference type="Proteomes" id="UP001597118"/>
    </source>
</evidence>
<sequence length="253" mass="28519">MVNLIIDIGNTFSKILVFRKEDIIYIQKQEQFFQDEIEALVKRYNVERILVSSVKGESPLPVSFVSGIEVVYFDYKTPVPIKNKYGTPETLGVDRLAGIIGAKNIFSQKAVLVFDFGSCLTVDFADEEGNYFGGVISPGLKMRFNAMHSFTDKLPLIEVGESFYEFNKQIGENTTESLMAGVINGMLFEIQGYIKKYNEKKIDLGIILCGGDASFFDSRLKNSIFAHQILLEPNLVPIGLNTVVRYQHDKKDK</sequence>
<keyword evidence="18" id="KW-1185">Reference proteome</keyword>
<dbReference type="EC" id="2.7.1.33" evidence="6 16"/>
<comment type="subcellular location">
    <subcellularLocation>
        <location evidence="3 16">Cytoplasm</location>
    </subcellularLocation>
</comment>
<dbReference type="InterPro" id="IPR004619">
    <property type="entry name" value="Type_III_PanK"/>
</dbReference>
<evidence type="ECO:0000256" key="8">
    <source>
        <dbReference type="ARBA" id="ARBA00022679"/>
    </source>
</evidence>
<evidence type="ECO:0000256" key="10">
    <source>
        <dbReference type="ARBA" id="ARBA00022777"/>
    </source>
</evidence>
<keyword evidence="10 16" id="KW-0418">Kinase</keyword>
<dbReference type="HAMAP" id="MF_01274">
    <property type="entry name" value="Pantothen_kinase_3"/>
    <property type="match status" value="1"/>
</dbReference>
<dbReference type="EMBL" id="JBHUDG010000003">
    <property type="protein sequence ID" value="MFD1629043.1"/>
    <property type="molecule type" value="Genomic_DNA"/>
</dbReference>
<dbReference type="CDD" id="cd24015">
    <property type="entry name" value="ASKHA_NBD_PanK-III"/>
    <property type="match status" value="1"/>
</dbReference>
<name>A0ABW4I9R7_9SPHI</name>
<evidence type="ECO:0000256" key="11">
    <source>
        <dbReference type="ARBA" id="ARBA00022840"/>
    </source>
</evidence>
<feature type="binding site" evidence="16">
    <location>
        <begin position="92"/>
        <end position="95"/>
    </location>
    <ligand>
        <name>substrate</name>
    </ligand>
</feature>
<evidence type="ECO:0000256" key="16">
    <source>
        <dbReference type="HAMAP-Rule" id="MF_01274"/>
    </source>
</evidence>
<dbReference type="RefSeq" id="WP_379661424.1">
    <property type="nucleotide sequence ID" value="NZ_JBHUDG010000003.1"/>
</dbReference>